<name>A0A9D5AZS2_PEA</name>
<dbReference type="GO" id="GO:0005829">
    <property type="term" value="C:cytosol"/>
    <property type="evidence" value="ECO:0007669"/>
    <property type="project" value="TreeGrafter"/>
</dbReference>
<dbReference type="GO" id="GO:0033588">
    <property type="term" value="C:elongator holoenzyme complex"/>
    <property type="evidence" value="ECO:0007669"/>
    <property type="project" value="InterPro"/>
</dbReference>
<protein>
    <recommendedName>
        <fullName evidence="2">ELP1 N-terminal second beta-propeller domain-containing protein</fullName>
    </recommendedName>
</protein>
<dbReference type="EMBL" id="JAMSHJ010000003">
    <property type="protein sequence ID" value="KAI5424730.1"/>
    <property type="molecule type" value="Genomic_DNA"/>
</dbReference>
<evidence type="ECO:0000313" key="4">
    <source>
        <dbReference type="Proteomes" id="UP001058974"/>
    </source>
</evidence>
<sequence>MYGGWLYIVKNSKNKLDALLSDGSLCVVELPSIETWEELEGKEFIVEASHTEMVFGSILHLVWLDSHKLLFVSHYGFIHSNDLFQTSLNKDALPSFFLQEIELECSEDIVPGLSTCSGWHATVSKQNNLKELVIGIAPNPASKSSAFMQFSEGKIKEYLSKMGTGGGSLEQEFQGFSAVCPRMGVALVKSVGQSKPVLFGLDKIGRLHTSGGIVVCNNCNNFFILLKFGRPITAQKKEENENYIHIWERGAKIVGVLHGDEVATILQTTRGNLECRSTIPGALENCHVDNKVSSILMAIRKALQEHFTESPARETCYKADRKPSPSNPQNSHPGITSANHMGTANSPANISLQQQNQTSISGEADPSNDAQNSVQKNHS</sequence>
<dbReference type="InterPro" id="IPR006849">
    <property type="entry name" value="Elp1"/>
</dbReference>
<evidence type="ECO:0000256" key="1">
    <source>
        <dbReference type="SAM" id="MobiDB-lite"/>
    </source>
</evidence>
<proteinExistence type="predicted"/>
<dbReference type="GO" id="GO:0000049">
    <property type="term" value="F:tRNA binding"/>
    <property type="evidence" value="ECO:0007669"/>
    <property type="project" value="TreeGrafter"/>
</dbReference>
<feature type="domain" description="ELP1 N-terminal second beta-propeller" evidence="2">
    <location>
        <begin position="11"/>
        <end position="225"/>
    </location>
</feature>
<gene>
    <name evidence="3" type="ORF">KIW84_030789</name>
</gene>
<feature type="compositionally biased region" description="Polar residues" evidence="1">
    <location>
        <begin position="368"/>
        <end position="379"/>
    </location>
</feature>
<evidence type="ECO:0000313" key="3">
    <source>
        <dbReference type="EMBL" id="KAI5424730.1"/>
    </source>
</evidence>
<organism evidence="3 4">
    <name type="scientific">Pisum sativum</name>
    <name type="common">Garden pea</name>
    <name type="synonym">Lathyrus oleraceus</name>
    <dbReference type="NCBI Taxonomy" id="3888"/>
    <lineage>
        <taxon>Eukaryota</taxon>
        <taxon>Viridiplantae</taxon>
        <taxon>Streptophyta</taxon>
        <taxon>Embryophyta</taxon>
        <taxon>Tracheophyta</taxon>
        <taxon>Spermatophyta</taxon>
        <taxon>Magnoliopsida</taxon>
        <taxon>eudicotyledons</taxon>
        <taxon>Gunneridae</taxon>
        <taxon>Pentapetalae</taxon>
        <taxon>rosids</taxon>
        <taxon>fabids</taxon>
        <taxon>Fabales</taxon>
        <taxon>Fabaceae</taxon>
        <taxon>Papilionoideae</taxon>
        <taxon>50 kb inversion clade</taxon>
        <taxon>NPAAA clade</taxon>
        <taxon>Hologalegina</taxon>
        <taxon>IRL clade</taxon>
        <taxon>Fabeae</taxon>
        <taxon>Lathyrus</taxon>
    </lineage>
</organism>
<feature type="compositionally biased region" description="Polar residues" evidence="1">
    <location>
        <begin position="327"/>
        <end position="361"/>
    </location>
</feature>
<dbReference type="PANTHER" id="PTHR12747:SF0">
    <property type="entry name" value="ELONGATOR COMPLEX PROTEIN 1"/>
    <property type="match status" value="1"/>
</dbReference>
<keyword evidence="4" id="KW-1185">Reference proteome</keyword>
<dbReference type="InterPro" id="IPR056165">
    <property type="entry name" value="Beta-prop_ELP1_2nd"/>
</dbReference>
<feature type="compositionally biased region" description="Basic and acidic residues" evidence="1">
    <location>
        <begin position="310"/>
        <end position="323"/>
    </location>
</feature>
<dbReference type="Pfam" id="PF23797">
    <property type="entry name" value="Beta-prop_ELP1_2nd"/>
    <property type="match status" value="1"/>
</dbReference>
<evidence type="ECO:0000259" key="2">
    <source>
        <dbReference type="Pfam" id="PF23797"/>
    </source>
</evidence>
<dbReference type="AlphaFoldDB" id="A0A9D5AZS2"/>
<dbReference type="Proteomes" id="UP001058974">
    <property type="component" value="Chromosome 3"/>
</dbReference>
<dbReference type="PANTHER" id="PTHR12747">
    <property type="entry name" value="ELONGATOR COMPLEX PROTEIN 1"/>
    <property type="match status" value="1"/>
</dbReference>
<comment type="caution">
    <text evidence="3">The sequence shown here is derived from an EMBL/GenBank/DDBJ whole genome shotgun (WGS) entry which is preliminary data.</text>
</comment>
<feature type="region of interest" description="Disordered" evidence="1">
    <location>
        <begin position="310"/>
        <end position="379"/>
    </location>
</feature>
<reference evidence="3 4" key="1">
    <citation type="journal article" date="2022" name="Nat. Genet.">
        <title>Improved pea reference genome and pan-genome highlight genomic features and evolutionary characteristics.</title>
        <authorList>
            <person name="Yang T."/>
            <person name="Liu R."/>
            <person name="Luo Y."/>
            <person name="Hu S."/>
            <person name="Wang D."/>
            <person name="Wang C."/>
            <person name="Pandey M.K."/>
            <person name="Ge S."/>
            <person name="Xu Q."/>
            <person name="Li N."/>
            <person name="Li G."/>
            <person name="Huang Y."/>
            <person name="Saxena R.K."/>
            <person name="Ji Y."/>
            <person name="Li M."/>
            <person name="Yan X."/>
            <person name="He Y."/>
            <person name="Liu Y."/>
            <person name="Wang X."/>
            <person name="Xiang C."/>
            <person name="Varshney R.K."/>
            <person name="Ding H."/>
            <person name="Gao S."/>
            <person name="Zong X."/>
        </authorList>
    </citation>
    <scope>NUCLEOTIDE SEQUENCE [LARGE SCALE GENOMIC DNA]</scope>
    <source>
        <strain evidence="3 4">cv. Zhongwan 6</strain>
    </source>
</reference>
<dbReference type="GO" id="GO:0002926">
    <property type="term" value="P:tRNA wobble base 5-methoxycarbonylmethyl-2-thiouridinylation"/>
    <property type="evidence" value="ECO:0007669"/>
    <property type="project" value="TreeGrafter"/>
</dbReference>
<accession>A0A9D5AZS2</accession>
<dbReference type="Gramene" id="Psat03G0078900-T1">
    <property type="protein sequence ID" value="KAI5424730.1"/>
    <property type="gene ID" value="KIW84_030789"/>
</dbReference>